<evidence type="ECO:0000313" key="4">
    <source>
        <dbReference type="EMBL" id="KJE24568.1"/>
    </source>
</evidence>
<accession>A0A0D8BJX1</accession>
<gene>
    <name evidence="4" type="ORF">FF36_00942</name>
</gene>
<reference evidence="4 5" key="2">
    <citation type="journal article" date="2016" name="Genome Announc.">
        <title>Permanent Draft Genome Sequences for Two Variants of Frankia sp. Strain CpI1, the First Frankia Strain Isolated from Root Nodules of Comptonia peregrina.</title>
        <authorList>
            <person name="Oshone R."/>
            <person name="Hurst S.G.IV."/>
            <person name="Abebe-Akele F."/>
            <person name="Simpson S."/>
            <person name="Morris K."/>
            <person name="Thomas W.K."/>
            <person name="Tisa L.S."/>
        </authorList>
    </citation>
    <scope>NUCLEOTIDE SEQUENCE [LARGE SCALE GENOMIC DNA]</scope>
    <source>
        <strain evidence="5">CpI1-S</strain>
    </source>
</reference>
<dbReference type="GO" id="GO:0008171">
    <property type="term" value="F:O-methyltransferase activity"/>
    <property type="evidence" value="ECO:0007669"/>
    <property type="project" value="InterPro"/>
</dbReference>
<name>A0A0D8BJX1_9ACTN</name>
<evidence type="ECO:0000256" key="1">
    <source>
        <dbReference type="ARBA" id="ARBA00022603"/>
    </source>
</evidence>
<keyword evidence="1 4" id="KW-0489">Methyltransferase</keyword>
<dbReference type="Pfam" id="PF13578">
    <property type="entry name" value="Methyltransf_24"/>
    <property type="match status" value="1"/>
</dbReference>
<proteinExistence type="predicted"/>
<evidence type="ECO:0000256" key="2">
    <source>
        <dbReference type="ARBA" id="ARBA00022679"/>
    </source>
</evidence>
<dbReference type="AlphaFoldDB" id="A0A0D8BJX1"/>
<reference evidence="5" key="1">
    <citation type="submission" date="2015-02" db="EMBL/GenBank/DDBJ databases">
        <title>Draft Genome of Frankia sp. CpI1-S.</title>
        <authorList>
            <person name="Oshone R.T."/>
            <person name="Ngom M."/>
            <person name="Ghodhbane-Gtari F."/>
            <person name="Gtari M."/>
            <person name="Morris K."/>
            <person name="Thomas K."/>
            <person name="Sen A."/>
            <person name="Tisa L.S."/>
        </authorList>
    </citation>
    <scope>NUCLEOTIDE SEQUENCE [LARGE SCALE GENOMIC DNA]</scope>
    <source>
        <strain evidence="5">CpI1-S</strain>
    </source>
</reference>
<dbReference type="Gene3D" id="3.40.50.150">
    <property type="entry name" value="Vaccinia Virus protein VP39"/>
    <property type="match status" value="1"/>
</dbReference>
<dbReference type="PATRIC" id="fig|1502723.3.peg.4194"/>
<keyword evidence="3" id="KW-0949">S-adenosyl-L-methionine</keyword>
<protein>
    <submittedName>
        <fullName evidence="4">Putative O-methyltransferase</fullName>
    </submittedName>
</protein>
<dbReference type="OrthoDB" id="9799672at2"/>
<dbReference type="EMBL" id="JYFN01000005">
    <property type="protein sequence ID" value="KJE24568.1"/>
    <property type="molecule type" value="Genomic_DNA"/>
</dbReference>
<dbReference type="Proteomes" id="UP000032545">
    <property type="component" value="Unassembled WGS sequence"/>
</dbReference>
<dbReference type="PANTHER" id="PTHR43167">
    <property type="entry name" value="PUTATIVE (AFU_ORTHOLOGUE AFUA_6G01830)-RELATED"/>
    <property type="match status" value="1"/>
</dbReference>
<sequence length="222" mass="23736">MPIFLQDEAVSAVLDRSFAAAENDAITLDAFRSTVGPDRTIGDFTAVELAELAADVYMPVSREVGTLLYLLARANRPALTVEFGTSYGISAIHLAAAARDNGAGRIITTELSATKAKAAAGNLAEAGLDAFVEIRTGDAFETLRELPGPIDLLLLDGWNQLYLPLLRLLEPRLAPGALIVADDVTLFPAETRDYLDYVHTPGNGYTGVEIPLDDGLDLALRH</sequence>
<dbReference type="InterPro" id="IPR029063">
    <property type="entry name" value="SAM-dependent_MTases_sf"/>
</dbReference>
<dbReference type="GO" id="GO:0032259">
    <property type="term" value="P:methylation"/>
    <property type="evidence" value="ECO:0007669"/>
    <property type="project" value="UniProtKB-KW"/>
</dbReference>
<dbReference type="PANTHER" id="PTHR43167:SF1">
    <property type="entry name" value="PUTATIVE (AFU_ORTHOLOGUE AFUA_6G01830)-RELATED"/>
    <property type="match status" value="1"/>
</dbReference>
<dbReference type="InterPro" id="IPR002935">
    <property type="entry name" value="SAM_O-MeTrfase"/>
</dbReference>
<organism evidence="4 5">
    <name type="scientific">Frankia torreyi</name>
    <dbReference type="NCBI Taxonomy" id="1856"/>
    <lineage>
        <taxon>Bacteria</taxon>
        <taxon>Bacillati</taxon>
        <taxon>Actinomycetota</taxon>
        <taxon>Actinomycetes</taxon>
        <taxon>Frankiales</taxon>
        <taxon>Frankiaceae</taxon>
        <taxon>Frankia</taxon>
    </lineage>
</organism>
<evidence type="ECO:0000256" key="3">
    <source>
        <dbReference type="ARBA" id="ARBA00022691"/>
    </source>
</evidence>
<comment type="caution">
    <text evidence="4">The sequence shown here is derived from an EMBL/GenBank/DDBJ whole genome shotgun (WGS) entry which is preliminary data.</text>
</comment>
<evidence type="ECO:0000313" key="5">
    <source>
        <dbReference type="Proteomes" id="UP000032545"/>
    </source>
</evidence>
<dbReference type="RefSeq" id="WP_044883716.1">
    <property type="nucleotide sequence ID" value="NZ_JYFN01000005.1"/>
</dbReference>
<dbReference type="PROSITE" id="PS51682">
    <property type="entry name" value="SAM_OMT_I"/>
    <property type="match status" value="1"/>
</dbReference>
<keyword evidence="5" id="KW-1185">Reference proteome</keyword>
<dbReference type="SUPFAM" id="SSF53335">
    <property type="entry name" value="S-adenosyl-L-methionine-dependent methyltransferases"/>
    <property type="match status" value="1"/>
</dbReference>
<keyword evidence="2 4" id="KW-0808">Transferase</keyword>